<dbReference type="EMBL" id="JAPZVQ010000006">
    <property type="protein sequence ID" value="MDA1385834.1"/>
    <property type="molecule type" value="Genomic_DNA"/>
</dbReference>
<evidence type="ECO:0000256" key="2">
    <source>
        <dbReference type="PROSITE-ProRule" id="PRU01091"/>
    </source>
</evidence>
<dbReference type="GO" id="GO:0000160">
    <property type="term" value="P:phosphorelay signal transduction system"/>
    <property type="evidence" value="ECO:0007669"/>
    <property type="project" value="InterPro"/>
</dbReference>
<dbReference type="PANTHER" id="PTHR40082:SF1">
    <property type="entry name" value="BLR5956 PROTEIN"/>
    <property type="match status" value="1"/>
</dbReference>
<dbReference type="PROSITE" id="PS51755">
    <property type="entry name" value="OMPR_PHOB"/>
    <property type="match status" value="1"/>
</dbReference>
<dbReference type="NCBIfam" id="NF005568">
    <property type="entry name" value="PRK07239.1"/>
    <property type="match status" value="1"/>
</dbReference>
<dbReference type="GO" id="GO:0004852">
    <property type="term" value="F:uroporphyrinogen-III synthase activity"/>
    <property type="evidence" value="ECO:0007669"/>
    <property type="project" value="UniProtKB-EC"/>
</dbReference>
<reference evidence="5 7" key="2">
    <citation type="submission" date="2023-07" db="EMBL/GenBank/DDBJ databases">
        <title>Sequencing the genomes of 1000 actinobacteria strains.</title>
        <authorList>
            <person name="Klenk H.-P."/>
        </authorList>
    </citation>
    <scope>NUCLEOTIDE SEQUENCE [LARGE SCALE GENOMIC DNA]</scope>
    <source>
        <strain evidence="5 7">DSM 44724</strain>
    </source>
</reference>
<dbReference type="Proteomes" id="UP001183604">
    <property type="component" value="Unassembled WGS sequence"/>
</dbReference>
<keyword evidence="1 2" id="KW-0238">DNA-binding</keyword>
<dbReference type="GO" id="GO:0003677">
    <property type="term" value="F:DNA binding"/>
    <property type="evidence" value="ECO:0007669"/>
    <property type="project" value="UniProtKB-UniRule"/>
</dbReference>
<dbReference type="Proteomes" id="UP001145799">
    <property type="component" value="Unassembled WGS sequence"/>
</dbReference>
<dbReference type="Pfam" id="PF02602">
    <property type="entry name" value="HEM4"/>
    <property type="match status" value="1"/>
</dbReference>
<dbReference type="GO" id="GO:0006780">
    <property type="term" value="P:uroporphyrinogen III biosynthetic process"/>
    <property type="evidence" value="ECO:0007669"/>
    <property type="project" value="InterPro"/>
</dbReference>
<gene>
    <name evidence="5" type="ORF">J2S69_003674</name>
    <name evidence="4" type="ORF">O2L01_12640</name>
</gene>
<dbReference type="InterPro" id="IPR036388">
    <property type="entry name" value="WH-like_DNA-bd_sf"/>
</dbReference>
<feature type="domain" description="OmpR/PhoB-type" evidence="3">
    <location>
        <begin position="291"/>
        <end position="384"/>
    </location>
</feature>
<dbReference type="RefSeq" id="WP_270122293.1">
    <property type="nucleotide sequence ID" value="NZ_BAAAOM010000008.1"/>
</dbReference>
<dbReference type="EMBL" id="JAVDYD010000001">
    <property type="protein sequence ID" value="MDR7339955.1"/>
    <property type="molecule type" value="Genomic_DNA"/>
</dbReference>
<protein>
    <submittedName>
        <fullName evidence="4">Uroporphyrinogen-III synthase</fullName>
        <ecNumber evidence="4">4.2.1.75</ecNumber>
    </submittedName>
</protein>
<dbReference type="PANTHER" id="PTHR40082">
    <property type="entry name" value="BLR5956 PROTEIN"/>
    <property type="match status" value="1"/>
</dbReference>
<evidence type="ECO:0000259" key="3">
    <source>
        <dbReference type="PROSITE" id="PS51755"/>
    </source>
</evidence>
<reference evidence="4" key="1">
    <citation type="submission" date="2022-12" db="EMBL/GenBank/DDBJ databases">
        <title>Gycomyces niveus sp.nov., a novel actinomycete isolated from soil in Shouguang.</title>
        <authorList>
            <person name="Yang X."/>
        </authorList>
    </citation>
    <scope>NUCLEOTIDE SEQUENCE</scope>
    <source>
        <strain evidence="4">DSM 44724</strain>
    </source>
</reference>
<dbReference type="SMART" id="SM00862">
    <property type="entry name" value="Trans_reg_C"/>
    <property type="match status" value="1"/>
</dbReference>
<proteinExistence type="predicted"/>
<dbReference type="CDD" id="cd06578">
    <property type="entry name" value="HemD"/>
    <property type="match status" value="1"/>
</dbReference>
<dbReference type="Gene3D" id="3.40.50.10090">
    <property type="match status" value="2"/>
</dbReference>
<dbReference type="Gene3D" id="1.10.10.10">
    <property type="entry name" value="Winged helix-like DNA-binding domain superfamily/Winged helix DNA-binding domain"/>
    <property type="match status" value="1"/>
</dbReference>
<dbReference type="InterPro" id="IPR039793">
    <property type="entry name" value="UROS/Hem4"/>
</dbReference>
<dbReference type="EC" id="4.2.1.75" evidence="4"/>
<dbReference type="Pfam" id="PF00486">
    <property type="entry name" value="Trans_reg_C"/>
    <property type="match status" value="1"/>
</dbReference>
<dbReference type="InterPro" id="IPR016032">
    <property type="entry name" value="Sig_transdc_resp-reg_C-effctor"/>
</dbReference>
<evidence type="ECO:0000313" key="6">
    <source>
        <dbReference type="Proteomes" id="UP001145799"/>
    </source>
</evidence>
<dbReference type="GO" id="GO:0006355">
    <property type="term" value="P:regulation of DNA-templated transcription"/>
    <property type="evidence" value="ECO:0007669"/>
    <property type="project" value="InterPro"/>
</dbReference>
<keyword evidence="4" id="KW-0456">Lyase</keyword>
<dbReference type="AlphaFoldDB" id="A0A9X3PKZ8"/>
<evidence type="ECO:0000313" key="4">
    <source>
        <dbReference type="EMBL" id="MDA1385834.1"/>
    </source>
</evidence>
<feature type="DNA-binding region" description="OmpR/PhoB-type" evidence="2">
    <location>
        <begin position="291"/>
        <end position="384"/>
    </location>
</feature>
<accession>A0A9X3PKZ8</accession>
<comment type="caution">
    <text evidence="4">The sequence shown here is derived from an EMBL/GenBank/DDBJ whole genome shotgun (WGS) entry which is preliminary data.</text>
</comment>
<dbReference type="SUPFAM" id="SSF46894">
    <property type="entry name" value="C-terminal effector domain of the bipartite response regulators"/>
    <property type="match status" value="1"/>
</dbReference>
<dbReference type="InterPro" id="IPR036108">
    <property type="entry name" value="4pyrrol_syn_uPrphyn_synt_sf"/>
</dbReference>
<dbReference type="InterPro" id="IPR003754">
    <property type="entry name" value="4pyrrol_synth_uPrphyn_synth"/>
</dbReference>
<dbReference type="SUPFAM" id="SSF69618">
    <property type="entry name" value="HemD-like"/>
    <property type="match status" value="1"/>
</dbReference>
<dbReference type="CDD" id="cd00383">
    <property type="entry name" value="trans_reg_C"/>
    <property type="match status" value="1"/>
</dbReference>
<name>A0A9X3PKZ8_9ACTN</name>
<sequence length="386" mass="41026">MVAAQAPSREVAVAADSALAPLTGYTVAVTAQRRADELATLLERRGARTVVAPTLRIVPLPDDEALRAATVELIREAPDLVVATTGIGFRGWLEAAEGWGMGDDLLTVMGRARILCRGPKALGAVRAAGLTEEWTAPSETGDEVVEYLRERGVNGQRVAIQLHGDPAEDFIQTVRDGGGAAVAVPVYRWTLPTDITPVQRLVDAICARRIDAVTFTSAPAANALLRIAGDQAADMLEAFRASAEDNGVLPVSVGPITAAPLTRLGVESVQPQRARLGALVRTVASALPKRSRKLQLATGHSIELRGHMVLLDDQPFQLPPAPMAVIRALASANGKVLSRAELLGHLPRGADGHAVEMAVTRLRDAVHLRSCVETVIKRGYRLNLEV</sequence>
<evidence type="ECO:0000313" key="7">
    <source>
        <dbReference type="Proteomes" id="UP001183604"/>
    </source>
</evidence>
<evidence type="ECO:0000256" key="1">
    <source>
        <dbReference type="ARBA" id="ARBA00023125"/>
    </source>
</evidence>
<dbReference type="InterPro" id="IPR001867">
    <property type="entry name" value="OmpR/PhoB-type_DNA-bd"/>
</dbReference>
<evidence type="ECO:0000313" key="5">
    <source>
        <dbReference type="EMBL" id="MDR7339955.1"/>
    </source>
</evidence>
<organism evidence="4 6">
    <name type="scientific">Glycomyces lechevalierae</name>
    <dbReference type="NCBI Taxonomy" id="256034"/>
    <lineage>
        <taxon>Bacteria</taxon>
        <taxon>Bacillati</taxon>
        <taxon>Actinomycetota</taxon>
        <taxon>Actinomycetes</taxon>
        <taxon>Glycomycetales</taxon>
        <taxon>Glycomycetaceae</taxon>
        <taxon>Glycomyces</taxon>
    </lineage>
</organism>
<keyword evidence="7" id="KW-1185">Reference proteome</keyword>